<keyword evidence="1" id="KW-0732">Signal</keyword>
<proteinExistence type="predicted"/>
<gene>
    <name evidence="2" type="ORF">EUX55_05095</name>
</gene>
<organism evidence="2 3">
    <name type="scientific">Haemophilus haemolyticus</name>
    <dbReference type="NCBI Taxonomy" id="726"/>
    <lineage>
        <taxon>Bacteria</taxon>
        <taxon>Pseudomonadati</taxon>
        <taxon>Pseudomonadota</taxon>
        <taxon>Gammaproteobacteria</taxon>
        <taxon>Pasteurellales</taxon>
        <taxon>Pasteurellaceae</taxon>
        <taxon>Haemophilus</taxon>
    </lineage>
</organism>
<protein>
    <submittedName>
        <fullName evidence="2">Uncharacterized protein</fullName>
    </submittedName>
</protein>
<reference evidence="2 3" key="1">
    <citation type="submission" date="2019-01" db="EMBL/GenBank/DDBJ databases">
        <title>Comparative genomic analysis identifies haemin-independent Haemophilus haemolyticus: a formal re-classification of Haemophilus intermedius.</title>
        <authorList>
            <person name="Harris T.M."/>
            <person name="Price E.P."/>
            <person name="Sarovich D.S."/>
            <person name="Norskov-Lauritsen N."/>
            <person name="Beissbarth J."/>
            <person name="Chang A.B."/>
            <person name="Smith-Vaughan H.C."/>
        </authorList>
    </citation>
    <scope>NUCLEOTIDE SEQUENCE [LARGE SCALE GENOMIC DNA]</scope>
    <source>
        <strain evidence="2 3">PN24</strain>
    </source>
</reference>
<accession>A0A502JQQ6</accession>
<dbReference type="RefSeq" id="WP_140519618.1">
    <property type="nucleotide sequence ID" value="NZ_JACBKC010000021.1"/>
</dbReference>
<evidence type="ECO:0000313" key="2">
    <source>
        <dbReference type="EMBL" id="TPG99698.1"/>
    </source>
</evidence>
<dbReference type="Proteomes" id="UP000317926">
    <property type="component" value="Unassembled WGS sequence"/>
</dbReference>
<feature type="signal peptide" evidence="1">
    <location>
        <begin position="1"/>
        <end position="21"/>
    </location>
</feature>
<evidence type="ECO:0000256" key="1">
    <source>
        <dbReference type="SAM" id="SignalP"/>
    </source>
</evidence>
<evidence type="ECO:0000313" key="3">
    <source>
        <dbReference type="Proteomes" id="UP000317926"/>
    </source>
</evidence>
<sequence length="84" mass="9697">MKKIVKIFIVFFGLNATSSLAYDDWIKADKTGAQSIDFTYVRCFYKTSMFGSFTNQPFSFIIQGSTFDCPYSVEYNPVTGEWRE</sequence>
<name>A0A502JQQ6_HAEHA</name>
<comment type="caution">
    <text evidence="2">The sequence shown here is derived from an EMBL/GenBank/DDBJ whole genome shotgun (WGS) entry which is preliminary data.</text>
</comment>
<feature type="chain" id="PRO_5021425451" evidence="1">
    <location>
        <begin position="22"/>
        <end position="84"/>
    </location>
</feature>
<dbReference type="AlphaFoldDB" id="A0A502JQQ6"/>
<dbReference type="EMBL" id="SDPK01000021">
    <property type="protein sequence ID" value="TPG99698.1"/>
    <property type="molecule type" value="Genomic_DNA"/>
</dbReference>